<evidence type="ECO:0000256" key="1">
    <source>
        <dbReference type="SAM" id="SignalP"/>
    </source>
</evidence>
<evidence type="ECO:0000313" key="5">
    <source>
        <dbReference type="Proteomes" id="UP000288079"/>
    </source>
</evidence>
<name>A0A401LY98_9BACE</name>
<dbReference type="Pfam" id="PF16343">
    <property type="entry name" value="DUF4973"/>
    <property type="match status" value="1"/>
</dbReference>
<keyword evidence="5" id="KW-1185">Reference proteome</keyword>
<keyword evidence="1" id="KW-0732">Signal</keyword>
<dbReference type="AlphaFoldDB" id="A0A401LY98"/>
<dbReference type="InterPro" id="IPR025371">
    <property type="entry name" value="BT_3044-like_C"/>
</dbReference>
<feature type="domain" description="DUF4973" evidence="3">
    <location>
        <begin position="26"/>
        <end position="159"/>
    </location>
</feature>
<dbReference type="Pfam" id="PF14274">
    <property type="entry name" value="BT_3044-like_C"/>
    <property type="match status" value="1"/>
</dbReference>
<feature type="domain" description="BT-3044-like C-terminal" evidence="2">
    <location>
        <begin position="173"/>
        <end position="323"/>
    </location>
</feature>
<feature type="chain" id="PRO_5019371242" description="DUF4973 domain-containing protein" evidence="1">
    <location>
        <begin position="24"/>
        <end position="343"/>
    </location>
</feature>
<feature type="signal peptide" evidence="1">
    <location>
        <begin position="1"/>
        <end position="23"/>
    </location>
</feature>
<dbReference type="Gene3D" id="2.60.40.1740">
    <property type="entry name" value="hypothetical protein (bacova_03559)"/>
    <property type="match status" value="1"/>
</dbReference>
<evidence type="ECO:0000313" key="4">
    <source>
        <dbReference type="EMBL" id="GCB36482.1"/>
    </source>
</evidence>
<dbReference type="Proteomes" id="UP000288079">
    <property type="component" value="Unassembled WGS sequence"/>
</dbReference>
<gene>
    <name evidence="4" type="ORF">KGMB02408_34270</name>
</gene>
<evidence type="ECO:0008006" key="6">
    <source>
        <dbReference type="Google" id="ProtNLM"/>
    </source>
</evidence>
<comment type="caution">
    <text evidence="4">The sequence shown here is derived from an EMBL/GenBank/DDBJ whole genome shotgun (WGS) entry which is preliminary data.</text>
</comment>
<proteinExistence type="predicted"/>
<dbReference type="Gene3D" id="2.40.128.440">
    <property type="entry name" value="Uncharacterised protein PF14274, DUF4361"/>
    <property type="match status" value="1"/>
</dbReference>
<sequence length="343" mass="39896">MNMKKIYYLFLVMMAGVCCTSCTNEWKDEQFQQLVSLKAEPNSDGVTPVYVRYKPGGVVSYNLPLILSGSTMNTHNCVVHIAVDQDTLKTLNKERYGEMDKIYYEMLTPEYRSFPETVEIPAGECSALLPISFTLGGQNGENPLDLSDKYILPLTIVDDLSYNYQANPRKHYRKALLNVIPFNDYSGTYASTQCKITDQDKGTFTVTERKSYVYDDNTIFIYAGMRDVDYLDRKFYKVFIEFTDEKIDLQKKKLRLWSDNDDKILGNAFELGSNQSYYTIEEQYDVTKPYLKHIYYTLYIDYKFVDYHTSPGQRLPYTVQGTLSMQRDLNTLIPDEDQQIEWD</sequence>
<organism evidence="4 5">
    <name type="scientific">Bacteroides faecalis</name>
    <dbReference type="NCBI Taxonomy" id="2447885"/>
    <lineage>
        <taxon>Bacteria</taxon>
        <taxon>Pseudomonadati</taxon>
        <taxon>Bacteroidota</taxon>
        <taxon>Bacteroidia</taxon>
        <taxon>Bacteroidales</taxon>
        <taxon>Bacteroidaceae</taxon>
        <taxon>Bacteroides</taxon>
    </lineage>
</organism>
<evidence type="ECO:0000259" key="3">
    <source>
        <dbReference type="Pfam" id="PF16343"/>
    </source>
</evidence>
<accession>A0A401LY98</accession>
<protein>
    <recommendedName>
        <fullName evidence="6">DUF4973 domain-containing protein</fullName>
    </recommendedName>
</protein>
<dbReference type="InterPro" id="IPR032509">
    <property type="entry name" value="DUF4973"/>
</dbReference>
<reference evidence="4 5" key="1">
    <citation type="submission" date="2018-10" db="EMBL/GenBank/DDBJ databases">
        <title>Draft Genome Sequence of Bacteroides sp. KCTC 15687.</title>
        <authorList>
            <person name="Yu S.Y."/>
            <person name="Kim J.S."/>
            <person name="Oh B.S."/>
            <person name="Park S.H."/>
            <person name="Kang S.W."/>
            <person name="Park J.E."/>
            <person name="Choi S.H."/>
            <person name="Han K.I."/>
            <person name="Lee K.C."/>
            <person name="Eom M.K."/>
            <person name="Suh M.K."/>
            <person name="Lee D.H."/>
            <person name="Yoon H."/>
            <person name="Kim B."/>
            <person name="Yang S.J."/>
            <person name="Lee J.S."/>
            <person name="Lee J.H."/>
        </authorList>
    </citation>
    <scope>NUCLEOTIDE SEQUENCE [LARGE SCALE GENOMIC DNA]</scope>
    <source>
        <strain evidence="4 5">KCTC 15687</strain>
    </source>
</reference>
<evidence type="ECO:0000259" key="2">
    <source>
        <dbReference type="Pfam" id="PF14274"/>
    </source>
</evidence>
<dbReference type="EMBL" id="BHWB01000012">
    <property type="protein sequence ID" value="GCB36482.1"/>
    <property type="molecule type" value="Genomic_DNA"/>
</dbReference>